<dbReference type="SUPFAM" id="SSF52777">
    <property type="entry name" value="CoA-dependent acyltransferases"/>
    <property type="match status" value="1"/>
</dbReference>
<dbReference type="Pfam" id="PF07247">
    <property type="entry name" value="AATase"/>
    <property type="match status" value="1"/>
</dbReference>
<feature type="compositionally biased region" description="Low complexity" evidence="1">
    <location>
        <begin position="434"/>
        <end position="446"/>
    </location>
</feature>
<dbReference type="EMBL" id="JAAAJB010000333">
    <property type="protein sequence ID" value="KAG0258214.1"/>
    <property type="molecule type" value="Genomic_DNA"/>
</dbReference>
<dbReference type="AlphaFoldDB" id="A0A9P6U3N2"/>
<evidence type="ECO:0000313" key="3">
    <source>
        <dbReference type="Proteomes" id="UP000807716"/>
    </source>
</evidence>
<reference evidence="2" key="1">
    <citation type="journal article" date="2020" name="Fungal Divers.">
        <title>Resolving the Mortierellaceae phylogeny through synthesis of multi-gene phylogenetics and phylogenomics.</title>
        <authorList>
            <person name="Vandepol N."/>
            <person name="Liber J."/>
            <person name="Desiro A."/>
            <person name="Na H."/>
            <person name="Kennedy M."/>
            <person name="Barry K."/>
            <person name="Grigoriev I.V."/>
            <person name="Miller A.N."/>
            <person name="O'Donnell K."/>
            <person name="Stajich J.E."/>
            <person name="Bonito G."/>
        </authorList>
    </citation>
    <scope>NUCLEOTIDE SEQUENCE</scope>
    <source>
        <strain evidence="2">BC1065</strain>
    </source>
</reference>
<organism evidence="2 3">
    <name type="scientific">Actinomortierella ambigua</name>
    <dbReference type="NCBI Taxonomy" id="1343610"/>
    <lineage>
        <taxon>Eukaryota</taxon>
        <taxon>Fungi</taxon>
        <taxon>Fungi incertae sedis</taxon>
        <taxon>Mucoromycota</taxon>
        <taxon>Mortierellomycotina</taxon>
        <taxon>Mortierellomycetes</taxon>
        <taxon>Mortierellales</taxon>
        <taxon>Mortierellaceae</taxon>
        <taxon>Actinomortierella</taxon>
    </lineage>
</organism>
<evidence type="ECO:0000313" key="2">
    <source>
        <dbReference type="EMBL" id="KAG0258214.1"/>
    </source>
</evidence>
<dbReference type="OrthoDB" id="2150604at2759"/>
<sequence length="544" mass="61338">MASTKHTLPEVRALHHLERYMVSRGNIHAFYNVIAGPRIRPTANNKSLHPSTDNSLDWATFLARPLTWLIQEHPTLSVVVRDHLSNAPWFVRLPSVDLAKIVRVATVQNPEDVSSILEEEHNMPFDLADWSVPMWRIIVVRVVADGSFYLLYNFHHAIGDGRSAMALTEQLHEQVNLAALHSKDTTTASTPLIVPSPDNKPMYVPIELRIDCRPRFKTLTKEVIPHLLFPRALKRALATKYWAGDVDAKADQKNISQLARFQLTAQETAMVVQAAKKRQNTVQSVFHAAAVFAVQSCFIYPSQLTGDAIDPAQRYSTPIAMRDLLPLLDEKARIARTDQGTYTAEALDNVVLRPESSFWKVAKDYRRDIVKATQTREGVRGLLEHGGMLNYVPNHNGGWEEFFQDQYSEEQHGRRATMLISNLGRGWPERPLAAKATKAAKTAAGQEGHREEEEGDQQQQDTYEVEDAIFSQSAETIGMTFSYSVATANGVLTATNTWQASAFHSRDRGEWYTRETKRILLQACQADREDLSMQQAFDACEPRP</sequence>
<dbReference type="Gene3D" id="3.30.559.10">
    <property type="entry name" value="Chloramphenicol acetyltransferase-like domain"/>
    <property type="match status" value="1"/>
</dbReference>
<gene>
    <name evidence="2" type="ORF">DFQ27_004761</name>
</gene>
<keyword evidence="3" id="KW-1185">Reference proteome</keyword>
<dbReference type="Proteomes" id="UP000807716">
    <property type="component" value="Unassembled WGS sequence"/>
</dbReference>
<comment type="caution">
    <text evidence="2">The sequence shown here is derived from an EMBL/GenBank/DDBJ whole genome shotgun (WGS) entry which is preliminary data.</text>
</comment>
<name>A0A9P6U3N2_9FUNG</name>
<dbReference type="InterPro" id="IPR010828">
    <property type="entry name" value="Atf2/Sli1-like"/>
</dbReference>
<dbReference type="InterPro" id="IPR023213">
    <property type="entry name" value="CAT-like_dom_sf"/>
</dbReference>
<dbReference type="PANTHER" id="PTHR28037:SF1">
    <property type="entry name" value="ALCOHOL O-ACETYLTRANSFERASE 1-RELATED"/>
    <property type="match status" value="1"/>
</dbReference>
<proteinExistence type="predicted"/>
<dbReference type="Gene3D" id="3.30.559.30">
    <property type="entry name" value="Nonribosomal peptide synthetase, condensation domain"/>
    <property type="match status" value="1"/>
</dbReference>
<dbReference type="PANTHER" id="PTHR28037">
    <property type="entry name" value="ALCOHOL O-ACETYLTRANSFERASE 1-RELATED"/>
    <property type="match status" value="1"/>
</dbReference>
<evidence type="ECO:0008006" key="4">
    <source>
        <dbReference type="Google" id="ProtNLM"/>
    </source>
</evidence>
<protein>
    <recommendedName>
        <fullName evidence="4">Alcohol acetyltransferase</fullName>
    </recommendedName>
</protein>
<evidence type="ECO:0000256" key="1">
    <source>
        <dbReference type="SAM" id="MobiDB-lite"/>
    </source>
</evidence>
<dbReference type="InterPro" id="IPR052058">
    <property type="entry name" value="Alcohol_O-acetyltransferase"/>
</dbReference>
<feature type="region of interest" description="Disordered" evidence="1">
    <location>
        <begin position="434"/>
        <end position="461"/>
    </location>
</feature>
<accession>A0A9P6U3N2</accession>